<dbReference type="Proteomes" id="UP000198724">
    <property type="component" value="Unassembled WGS sequence"/>
</dbReference>
<reference evidence="3" key="1">
    <citation type="submission" date="2016-10" db="EMBL/GenBank/DDBJ databases">
        <authorList>
            <person name="Varghese N."/>
            <person name="Submissions S."/>
        </authorList>
    </citation>
    <scope>NUCLEOTIDE SEQUENCE [LARGE SCALE GENOMIC DNA]</scope>
    <source>
        <strain evidence="3">LP51</strain>
    </source>
</reference>
<dbReference type="AlphaFoldDB" id="A0A1I2UBT3"/>
<sequence length="107" mass="12611">MVKESNDEELRRVIFEREKVIVKFTDVDCPVCKVMRPKYNMMSDEPAFREIYFMRMSAHENPVSSQEVKLTGTPFFAIYHRGMLIDCGILSTEEEVRQMLQKLQNLS</sequence>
<dbReference type="EMBL" id="FOOT01000003">
    <property type="protein sequence ID" value="SFG74498.1"/>
    <property type="molecule type" value="Genomic_DNA"/>
</dbReference>
<organism evidence="2 3">
    <name type="scientific">Pontibacter chinhatensis</name>
    <dbReference type="NCBI Taxonomy" id="1436961"/>
    <lineage>
        <taxon>Bacteria</taxon>
        <taxon>Pseudomonadati</taxon>
        <taxon>Bacteroidota</taxon>
        <taxon>Cytophagia</taxon>
        <taxon>Cytophagales</taxon>
        <taxon>Hymenobacteraceae</taxon>
        <taxon>Pontibacter</taxon>
    </lineage>
</organism>
<feature type="domain" description="Thioredoxin" evidence="1">
    <location>
        <begin position="3"/>
        <end position="85"/>
    </location>
</feature>
<evidence type="ECO:0000313" key="2">
    <source>
        <dbReference type="EMBL" id="SFG74498.1"/>
    </source>
</evidence>
<evidence type="ECO:0000313" key="3">
    <source>
        <dbReference type="Proteomes" id="UP000198724"/>
    </source>
</evidence>
<dbReference type="CDD" id="cd02947">
    <property type="entry name" value="TRX_family"/>
    <property type="match status" value="1"/>
</dbReference>
<gene>
    <name evidence="2" type="ORF">SAMN05421739_103473</name>
</gene>
<dbReference type="RefSeq" id="WP_092101253.1">
    <property type="nucleotide sequence ID" value="NZ_FOOT01000003.1"/>
</dbReference>
<keyword evidence="3" id="KW-1185">Reference proteome</keyword>
<name>A0A1I2UBT3_9BACT</name>
<dbReference type="Gene3D" id="3.40.30.10">
    <property type="entry name" value="Glutaredoxin"/>
    <property type="match status" value="1"/>
</dbReference>
<dbReference type="SUPFAM" id="SSF52833">
    <property type="entry name" value="Thioredoxin-like"/>
    <property type="match status" value="1"/>
</dbReference>
<evidence type="ECO:0000259" key="1">
    <source>
        <dbReference type="Pfam" id="PF00085"/>
    </source>
</evidence>
<proteinExistence type="predicted"/>
<dbReference type="OrthoDB" id="882770at2"/>
<dbReference type="STRING" id="1436961.SAMN05421739_103473"/>
<dbReference type="InterPro" id="IPR013766">
    <property type="entry name" value="Thioredoxin_domain"/>
</dbReference>
<protein>
    <submittedName>
        <fullName evidence="2">Thioredoxin</fullName>
    </submittedName>
</protein>
<dbReference type="Pfam" id="PF00085">
    <property type="entry name" value="Thioredoxin"/>
    <property type="match status" value="1"/>
</dbReference>
<dbReference type="InterPro" id="IPR036249">
    <property type="entry name" value="Thioredoxin-like_sf"/>
</dbReference>
<accession>A0A1I2UBT3</accession>